<evidence type="ECO:0000313" key="3">
    <source>
        <dbReference type="Proteomes" id="UP000037904"/>
    </source>
</evidence>
<feature type="region of interest" description="Disordered" evidence="1">
    <location>
        <begin position="317"/>
        <end position="337"/>
    </location>
</feature>
<feature type="compositionally biased region" description="Basic and acidic residues" evidence="1">
    <location>
        <begin position="259"/>
        <end position="271"/>
    </location>
</feature>
<evidence type="ECO:0000256" key="1">
    <source>
        <dbReference type="SAM" id="MobiDB-lite"/>
    </source>
</evidence>
<feature type="compositionally biased region" description="Polar residues" evidence="1">
    <location>
        <begin position="317"/>
        <end position="331"/>
    </location>
</feature>
<sequence length="337" mass="37966">MRERPKEYRRSEGNMTVQECPSLTEKGRAAGTILGPENRTSMMAGCGLGSLVASKVQTLGGECCKTEQQHIYQSNTNNDDDLDMTEAPTAGEYCTCALAWFKPQEYLTREYQSWSQKTRKRAASDSSILGERVKTSPRRDNITVPIWRRYRHITHQLMVLARAQQIPQLELRARAAYNEVTDELEAYIRAIHIRSLSDPGCVADECTHEMRPPSPVTSFCPERSDPIEEMPLEDQIGGDDASFTAEAMLLEFVGPWVERHRSPEDSTDRTEAQSVPSDLNTSQFAQEWLDAQPGIPASHLEQLDRPMYIHAPALYSESSDCTISDRSSQRTVSEDCQ</sequence>
<name>A0A0N0V6F0_FUSLA</name>
<reference evidence="2 3" key="1">
    <citation type="submission" date="2015-04" db="EMBL/GenBank/DDBJ databases">
        <title>The draft genome sequence of Fusarium langsethiae, a T-2/HT-2 mycotoxin producer.</title>
        <authorList>
            <person name="Lysoe E."/>
            <person name="Divon H.H."/>
            <person name="Terzi V."/>
            <person name="Orru L."/>
            <person name="Lamontanara A."/>
            <person name="Kolseth A.-K."/>
            <person name="Frandsen R.J."/>
            <person name="Nielsen K."/>
            <person name="Thrane U."/>
        </authorList>
    </citation>
    <scope>NUCLEOTIDE SEQUENCE [LARGE SCALE GENOMIC DNA]</scope>
    <source>
        <strain evidence="2 3">Fl201059</strain>
    </source>
</reference>
<dbReference type="AlphaFoldDB" id="A0A0N0V6F0"/>
<accession>A0A0N0V6F0</accession>
<evidence type="ECO:0000313" key="2">
    <source>
        <dbReference type="EMBL" id="KPA40185.1"/>
    </source>
</evidence>
<keyword evidence="3" id="KW-1185">Reference proteome</keyword>
<dbReference type="Proteomes" id="UP000037904">
    <property type="component" value="Unassembled WGS sequence"/>
</dbReference>
<proteinExistence type="predicted"/>
<organism evidence="2 3">
    <name type="scientific">Fusarium langsethiae</name>
    <dbReference type="NCBI Taxonomy" id="179993"/>
    <lineage>
        <taxon>Eukaryota</taxon>
        <taxon>Fungi</taxon>
        <taxon>Dikarya</taxon>
        <taxon>Ascomycota</taxon>
        <taxon>Pezizomycotina</taxon>
        <taxon>Sordariomycetes</taxon>
        <taxon>Hypocreomycetidae</taxon>
        <taxon>Hypocreales</taxon>
        <taxon>Nectriaceae</taxon>
        <taxon>Fusarium</taxon>
    </lineage>
</organism>
<dbReference type="EMBL" id="JXCE01000148">
    <property type="protein sequence ID" value="KPA40185.1"/>
    <property type="molecule type" value="Genomic_DNA"/>
</dbReference>
<protein>
    <submittedName>
        <fullName evidence="2">Uncharacterized protein</fullName>
    </submittedName>
</protein>
<gene>
    <name evidence="2" type="ORF">FLAG1_06932</name>
</gene>
<feature type="region of interest" description="Disordered" evidence="1">
    <location>
        <begin position="259"/>
        <end position="278"/>
    </location>
</feature>
<comment type="caution">
    <text evidence="2">The sequence shown here is derived from an EMBL/GenBank/DDBJ whole genome shotgun (WGS) entry which is preliminary data.</text>
</comment>